<dbReference type="Pfam" id="PF01814">
    <property type="entry name" value="Hemerythrin"/>
    <property type="match status" value="1"/>
</dbReference>
<evidence type="ECO:0000259" key="1">
    <source>
        <dbReference type="Pfam" id="PF01814"/>
    </source>
</evidence>
<sequence>MKRHEALIPLSHHHHHALVMALEMKKAGTEKSEKNYKQLIREMILFWKEDGQAHFRDEEDILLPVYLEYAEQPNEGLVKQMLYQHAQIRSLIRHLRESPNTSYDKVNELGKLLDEHVRLEERELFPLIEESVPDKYLYEAKGGFHRDSVSGN</sequence>
<organism evidence="2 3">
    <name type="scientific">Halobacillus karajensis</name>
    <dbReference type="NCBI Taxonomy" id="195088"/>
    <lineage>
        <taxon>Bacteria</taxon>
        <taxon>Bacillati</taxon>
        <taxon>Bacillota</taxon>
        <taxon>Bacilli</taxon>
        <taxon>Bacillales</taxon>
        <taxon>Bacillaceae</taxon>
        <taxon>Halobacillus</taxon>
    </lineage>
</organism>
<evidence type="ECO:0000313" key="3">
    <source>
        <dbReference type="Proteomes" id="UP000028868"/>
    </source>
</evidence>
<dbReference type="RefSeq" id="WP_035507977.1">
    <property type="nucleotide sequence ID" value="NZ_CCDH010000003.1"/>
</dbReference>
<protein>
    <recommendedName>
        <fullName evidence="1">Hemerythrin-like domain-containing protein</fullName>
    </recommendedName>
</protein>
<feature type="domain" description="Hemerythrin-like" evidence="1">
    <location>
        <begin position="12"/>
        <end position="128"/>
    </location>
</feature>
<name>A0A024P5N1_9BACI</name>
<dbReference type="EMBL" id="CCDI010000002">
    <property type="protein sequence ID" value="CDQ23647.1"/>
    <property type="molecule type" value="Genomic_DNA"/>
</dbReference>
<comment type="caution">
    <text evidence="2">The sequence shown here is derived from an EMBL/GenBank/DDBJ whole genome shotgun (WGS) entry which is preliminary data.</text>
</comment>
<dbReference type="InterPro" id="IPR012312">
    <property type="entry name" value="Hemerythrin-like"/>
</dbReference>
<dbReference type="AlphaFoldDB" id="A0A024P5N1"/>
<proteinExistence type="predicted"/>
<accession>A0A024P5N1</accession>
<keyword evidence="3" id="KW-1185">Reference proteome</keyword>
<dbReference type="Gene3D" id="1.20.120.520">
    <property type="entry name" value="nmb1532 protein domain like"/>
    <property type="match status" value="1"/>
</dbReference>
<reference evidence="2 3" key="2">
    <citation type="submission" date="2014-05" db="EMBL/GenBank/DDBJ databases">
        <title>Draft genome sequence of Halobacillus karajensis HK-03.</title>
        <authorList>
            <person name="Khelaifia S."/>
            <person name="Croce O."/>
            <person name="Lagier J.C."/>
            <person name="Raoult D."/>
        </authorList>
    </citation>
    <scope>NUCLEOTIDE SEQUENCE [LARGE SCALE GENOMIC DNA]</scope>
    <source>
        <strain evidence="2 3">HD-03</strain>
    </source>
</reference>
<gene>
    <name evidence="2" type="ORF">BN983_01898</name>
</gene>
<evidence type="ECO:0000313" key="2">
    <source>
        <dbReference type="EMBL" id="CDQ23647.1"/>
    </source>
</evidence>
<reference evidence="3" key="1">
    <citation type="submission" date="2014-03" db="EMBL/GenBank/DDBJ databases">
        <authorList>
            <person name="Urmite Genomes U."/>
        </authorList>
    </citation>
    <scope>NUCLEOTIDE SEQUENCE [LARGE SCALE GENOMIC DNA]</scope>
    <source>
        <strain evidence="3">HD-03</strain>
    </source>
</reference>
<dbReference type="Proteomes" id="UP000028868">
    <property type="component" value="Unassembled WGS sequence"/>
</dbReference>